<keyword evidence="2 3" id="KW-0732">Signal</keyword>
<comment type="caution">
    <text evidence="5">The sequence shown here is derived from an EMBL/GenBank/DDBJ whole genome shotgun (WGS) entry which is preliminary data.</text>
</comment>
<accession>A0A554VH42</accession>
<dbReference type="InterPro" id="IPR038352">
    <property type="entry name" value="Imelysin_sf"/>
</dbReference>
<dbReference type="Proteomes" id="UP000318833">
    <property type="component" value="Unassembled WGS sequence"/>
</dbReference>
<dbReference type="RefSeq" id="WP_143917403.1">
    <property type="nucleotide sequence ID" value="NZ_CANMIK010000044.1"/>
</dbReference>
<dbReference type="EMBL" id="VLNR01000040">
    <property type="protein sequence ID" value="TSE06784.1"/>
    <property type="molecule type" value="Genomic_DNA"/>
</dbReference>
<evidence type="ECO:0000313" key="5">
    <source>
        <dbReference type="EMBL" id="TSE06784.1"/>
    </source>
</evidence>
<evidence type="ECO:0000256" key="2">
    <source>
        <dbReference type="ARBA" id="ARBA00022729"/>
    </source>
</evidence>
<proteinExistence type="predicted"/>
<evidence type="ECO:0000256" key="3">
    <source>
        <dbReference type="SAM" id="SignalP"/>
    </source>
</evidence>
<name>A0A554VH42_9FLAO</name>
<evidence type="ECO:0000313" key="6">
    <source>
        <dbReference type="Proteomes" id="UP000318833"/>
    </source>
</evidence>
<feature type="chain" id="PRO_5022151367" evidence="3">
    <location>
        <begin position="22"/>
        <end position="380"/>
    </location>
</feature>
<sequence>MKKIVYIIPILTLLYLVSCSSDDSSSGEGGTGGTDDNFDRVNLTTSWVNNLLSPATSDLKSKLETLNNSVTLFTDVPDATKLATVRADLFEAYKVWQHVEMFFYASGYSLDMNTYPTDVTKITENINSATPVDLNRTVLNPTQGLPAMDYLLNGLESTDNDIITRYGEAKYKNYLKLLSERMVTITTTALNDFETTKDSNINSVDNSISSYFSRQVNDFVQYTEKSFREAKIATPSGTRNREIFPTISVSTSPNFVESLYSPENSKILYLEAYDAIQDFYYGRSYTNNNTVGLQEYLQNLGTTILINGNETLLDDYIISLFGNIDAANNNITDNFYQQTQDYNPNFDAVFDAIQEFVVAVKSNAINAFNLTIDFVDSDGD</sequence>
<reference evidence="5 6" key="1">
    <citation type="submission" date="2019-07" db="EMBL/GenBank/DDBJ databases">
        <title>The draft genome sequence of Aquimarina algiphila M91.</title>
        <authorList>
            <person name="Meng X."/>
        </authorList>
    </citation>
    <scope>NUCLEOTIDE SEQUENCE [LARGE SCALE GENOMIC DNA]</scope>
    <source>
        <strain evidence="5 6">M91</strain>
    </source>
</reference>
<dbReference type="AlphaFoldDB" id="A0A554VH42"/>
<dbReference type="Pfam" id="PF09375">
    <property type="entry name" value="Peptidase_M75"/>
    <property type="match status" value="1"/>
</dbReference>
<feature type="signal peptide" evidence="3">
    <location>
        <begin position="1"/>
        <end position="21"/>
    </location>
</feature>
<dbReference type="InterPro" id="IPR018976">
    <property type="entry name" value="Imelysin-like"/>
</dbReference>
<keyword evidence="6" id="KW-1185">Reference proteome</keyword>
<evidence type="ECO:0000259" key="4">
    <source>
        <dbReference type="Pfam" id="PF09375"/>
    </source>
</evidence>
<evidence type="ECO:0000256" key="1">
    <source>
        <dbReference type="ARBA" id="ARBA00004196"/>
    </source>
</evidence>
<dbReference type="CDD" id="cd14659">
    <property type="entry name" value="Imelysin-like_IPPA"/>
    <property type="match status" value="1"/>
</dbReference>
<dbReference type="Gene3D" id="1.20.1420.20">
    <property type="entry name" value="M75 peptidase, HXXE motif"/>
    <property type="match status" value="1"/>
</dbReference>
<comment type="subcellular location">
    <subcellularLocation>
        <location evidence="1">Cell envelope</location>
    </subcellularLocation>
</comment>
<dbReference type="GO" id="GO:0030313">
    <property type="term" value="C:cell envelope"/>
    <property type="evidence" value="ECO:0007669"/>
    <property type="project" value="UniProtKB-SubCell"/>
</dbReference>
<organism evidence="5 6">
    <name type="scientific">Aquimarina algiphila</name>
    <dbReference type="NCBI Taxonomy" id="2047982"/>
    <lineage>
        <taxon>Bacteria</taxon>
        <taxon>Pseudomonadati</taxon>
        <taxon>Bacteroidota</taxon>
        <taxon>Flavobacteriia</taxon>
        <taxon>Flavobacteriales</taxon>
        <taxon>Flavobacteriaceae</taxon>
        <taxon>Aquimarina</taxon>
    </lineage>
</organism>
<dbReference type="OrthoDB" id="650514at2"/>
<protein>
    <submittedName>
        <fullName evidence="5">Imelysin family protein</fullName>
    </submittedName>
</protein>
<gene>
    <name evidence="5" type="ORF">FOF46_17865</name>
</gene>
<dbReference type="InterPro" id="IPR034984">
    <property type="entry name" value="Imelysin-like_IPPA"/>
</dbReference>
<feature type="domain" description="Imelysin-like" evidence="4">
    <location>
        <begin position="58"/>
        <end position="299"/>
    </location>
</feature>